<dbReference type="Pfam" id="PF10106">
    <property type="entry name" value="DUF2345"/>
    <property type="match status" value="1"/>
</dbReference>
<dbReference type="RefSeq" id="WP_088710496.1">
    <property type="nucleotide sequence ID" value="NZ_LSTO01000009.1"/>
</dbReference>
<protein>
    <recommendedName>
        <fullName evidence="8">Type VI secretion protein</fullName>
    </recommendedName>
</protein>
<evidence type="ECO:0000313" key="7">
    <source>
        <dbReference type="Proteomes" id="UP000197535"/>
    </source>
</evidence>
<dbReference type="InterPro" id="IPR037026">
    <property type="entry name" value="Vgr_OB-fold_dom_sf"/>
</dbReference>
<dbReference type="AlphaFoldDB" id="A0A254TCQ2"/>
<proteinExistence type="inferred from homology"/>
<evidence type="ECO:0000256" key="2">
    <source>
        <dbReference type="SAM" id="MobiDB-lite"/>
    </source>
</evidence>
<evidence type="ECO:0000256" key="1">
    <source>
        <dbReference type="ARBA" id="ARBA00005558"/>
    </source>
</evidence>
<dbReference type="Pfam" id="PF04717">
    <property type="entry name" value="Phage_base_V"/>
    <property type="match status" value="1"/>
</dbReference>
<dbReference type="Gene3D" id="2.40.50.230">
    <property type="entry name" value="Gp5 N-terminal domain"/>
    <property type="match status" value="1"/>
</dbReference>
<dbReference type="NCBIfam" id="TIGR01646">
    <property type="entry name" value="vgr_GE"/>
    <property type="match status" value="1"/>
</dbReference>
<evidence type="ECO:0000259" key="3">
    <source>
        <dbReference type="Pfam" id="PF04717"/>
    </source>
</evidence>
<name>A0A254TCQ2_9BURK</name>
<dbReference type="Gene3D" id="3.55.50.10">
    <property type="entry name" value="Baseplate protein-like domains"/>
    <property type="match status" value="1"/>
</dbReference>
<accession>A0A254TCQ2</accession>
<sequence length="972" mass="106207">MHSSPDRLASLLSDALAFAQSDRLFTLSFAPGSGIDEGTLLPQELSGEEGISEGFTYTLTCLSSDAFLELKQFIGLPVQVSLLTDGGEERALCGLVTRAEFGGSDGGFTRYVLTLQDPFAVLALRVNSRVFQDLTVLEFVSVLLSEHRQNNPVLASCFDLDDRCIGEHPVQSWVTQYNESDTAFICRWLAQEGISWYFEHGEAGEPGEHPKLTLVLFDDVSALEPATAGKIRFHRDDGTEPEDSITDWQGARTLQPGGIERASYDYKSVVTSVRNDGTGTDQGEHGSQLSSTLEDYRYDPHHSANDEDDYARYGKLRIGAHEFASKHFTGKASHRELMVGRHFELAEHPVHEQDAPEDRQFTVLRTRLVARNNLLQGEDSEPVYQADFDASRKHIPIIPAFSTTEHAKPTAPTLLTATVVGPPGEEIHVNDLGCIKVKMPFTRSQDHGYAESAGASGTDRDSLWIRVAQPWTGNQYGQVWIPRIGDEVLIQFINGDIDRPIVTGSVYNGTHKPAAFSDSGNLPGNKALSGVKSKMVKGRGLNEIVWDDSTNEQRIRVATDHGKTALNQGYLVHPRREGKGEPRGEGFELRTDQYGVIRAGKGMLLSTDARNNETGNHLDSKELTNQLTSNLELSKTLSDAAKDHNADPLQANEEAERLIKVANKTYTQQGGTGQKAEVPGYEEPLLAFSSPASIVSATPKSHDIAAGEHIHLSSQQDTNVAVGKNLSIAIKEAWSVFVAKSGIKLFAGKGKVQIQAQDDEIEAIAKKNIKITSVDGHIDITSPKSIRLTAGGCQIDVGNGQITLKAPGPVNIHGAVKNLTGPEKVDPPLPALPSEEFIGKHSLRFAIAGSDKLASDMGLVGKSYKILDEACTEVATGTIGKDGRIARTLLDEHTELRLLIGEDKWEKQAHDLCSISREPQEFPTIGNHEAPSSDESVDDPYLQKLNTHSDSFEFLSEADINKFMECENKHET</sequence>
<gene>
    <name evidence="6" type="ORF">AYR66_02540</name>
</gene>
<dbReference type="InterPro" id="IPR017847">
    <property type="entry name" value="T6SS_RhsGE_Vgr_subset"/>
</dbReference>
<dbReference type="SUPFAM" id="SSF69255">
    <property type="entry name" value="gp5 N-terminal domain-like"/>
    <property type="match status" value="1"/>
</dbReference>
<dbReference type="NCBIfam" id="TIGR03361">
    <property type="entry name" value="VI_Rhs_Vgr"/>
    <property type="match status" value="1"/>
</dbReference>
<evidence type="ECO:0000313" key="6">
    <source>
        <dbReference type="EMBL" id="OWW18343.1"/>
    </source>
</evidence>
<evidence type="ECO:0000259" key="4">
    <source>
        <dbReference type="Pfam" id="PF10106"/>
    </source>
</evidence>
<organism evidence="6 7">
    <name type="scientific">Noviherbaspirillum denitrificans</name>
    <dbReference type="NCBI Taxonomy" id="1968433"/>
    <lineage>
        <taxon>Bacteria</taxon>
        <taxon>Pseudomonadati</taxon>
        <taxon>Pseudomonadota</taxon>
        <taxon>Betaproteobacteria</taxon>
        <taxon>Burkholderiales</taxon>
        <taxon>Oxalobacteraceae</taxon>
        <taxon>Noviherbaspirillum</taxon>
    </lineage>
</organism>
<dbReference type="InterPro" id="IPR006531">
    <property type="entry name" value="Gp5/Vgr_OB"/>
</dbReference>
<comment type="caution">
    <text evidence="6">The sequence shown here is derived from an EMBL/GenBank/DDBJ whole genome shotgun (WGS) entry which is preliminary data.</text>
</comment>
<dbReference type="Pfam" id="PF05954">
    <property type="entry name" value="Phage_GPD"/>
    <property type="match status" value="1"/>
</dbReference>
<feature type="domain" description="Gp5/Type VI secretion system Vgr protein OB-fold" evidence="3">
    <location>
        <begin position="458"/>
        <end position="507"/>
    </location>
</feature>
<dbReference type="Gene3D" id="4.10.220.110">
    <property type="match status" value="1"/>
</dbReference>
<dbReference type="SUPFAM" id="SSF69279">
    <property type="entry name" value="Phage tail proteins"/>
    <property type="match status" value="2"/>
</dbReference>
<dbReference type="Gene3D" id="2.30.110.50">
    <property type="match status" value="1"/>
</dbReference>
<dbReference type="EMBL" id="LSTO01000009">
    <property type="protein sequence ID" value="OWW18343.1"/>
    <property type="molecule type" value="Genomic_DNA"/>
</dbReference>
<keyword evidence="7" id="KW-1185">Reference proteome</keyword>
<dbReference type="Proteomes" id="UP000197535">
    <property type="component" value="Unassembled WGS sequence"/>
</dbReference>
<reference evidence="6 7" key="1">
    <citation type="submission" date="2016-02" db="EMBL/GenBank/DDBJ databases">
        <authorList>
            <person name="Wen L."/>
            <person name="He K."/>
            <person name="Yang H."/>
        </authorList>
    </citation>
    <scope>NUCLEOTIDE SEQUENCE [LARGE SCALE GENOMIC DNA]</scope>
    <source>
        <strain evidence="6 7">TSA40</strain>
    </source>
</reference>
<evidence type="ECO:0000259" key="5">
    <source>
        <dbReference type="Pfam" id="PF13296"/>
    </source>
</evidence>
<evidence type="ECO:0008006" key="8">
    <source>
        <dbReference type="Google" id="ProtNLM"/>
    </source>
</evidence>
<feature type="domain" description="DUF2345" evidence="4">
    <location>
        <begin position="675"/>
        <end position="822"/>
    </location>
</feature>
<dbReference type="OrthoDB" id="1907165at2"/>
<dbReference type="InterPro" id="IPR018769">
    <property type="entry name" value="VgrG2_DUF2345"/>
</dbReference>
<dbReference type="InterPro" id="IPR006533">
    <property type="entry name" value="T6SS_Vgr_RhsGE"/>
</dbReference>
<dbReference type="InterPro" id="IPR028244">
    <property type="entry name" value="T6SS_Rhs_Vgr_dom"/>
</dbReference>
<comment type="similarity">
    <text evidence="1">Belongs to the VgrG protein family.</text>
</comment>
<feature type="region of interest" description="Disordered" evidence="2">
    <location>
        <begin position="919"/>
        <end position="940"/>
    </location>
</feature>
<feature type="domain" description="Putative type VI secretion system Rhs element associated Vgr" evidence="5">
    <location>
        <begin position="536"/>
        <end position="641"/>
    </location>
</feature>
<dbReference type="Pfam" id="PF13296">
    <property type="entry name" value="T6SS_Vgr"/>
    <property type="match status" value="1"/>
</dbReference>
<dbReference type="SUPFAM" id="SSF69349">
    <property type="entry name" value="Phage fibre proteins"/>
    <property type="match status" value="1"/>
</dbReference>